<sequence length="125" mass="15190">MAIGKQSTSKTAKKEVIEDPGRGARVSGKWWKKEKKVFRIRSLGVHSSWKDREEQKLKDGQFKAKLKELKEEKEGERKAKIDRIKERREKQEEKERYERLATKMHRKKLERLKRREKRNKMLSER</sequence>
<evidence type="ECO:0000256" key="3">
    <source>
        <dbReference type="ARBA" id="ARBA00007869"/>
    </source>
</evidence>
<keyword evidence="4 8" id="KW-0690">Ribosome biogenesis</keyword>
<evidence type="ECO:0000313" key="11">
    <source>
        <dbReference type="Proteomes" id="UP000662931"/>
    </source>
</evidence>
<dbReference type="GO" id="GO:0006364">
    <property type="term" value="P:rRNA processing"/>
    <property type="evidence" value="ECO:0007669"/>
    <property type="project" value="UniProtKB-UniRule"/>
</dbReference>
<feature type="compositionally biased region" description="Polar residues" evidence="9">
    <location>
        <begin position="1"/>
        <end position="10"/>
    </location>
</feature>
<evidence type="ECO:0000256" key="6">
    <source>
        <dbReference type="ARBA" id="ARBA00023054"/>
    </source>
</evidence>
<comment type="similarity">
    <text evidence="3 8">Belongs to the CGR1 family.</text>
</comment>
<dbReference type="GO" id="GO:0005730">
    <property type="term" value="C:nucleolus"/>
    <property type="evidence" value="ECO:0007669"/>
    <property type="project" value="UniProtKB-SubCell"/>
</dbReference>
<evidence type="ECO:0000256" key="9">
    <source>
        <dbReference type="SAM" id="MobiDB-lite"/>
    </source>
</evidence>
<keyword evidence="11" id="KW-1185">Reference proteome</keyword>
<evidence type="ECO:0000313" key="10">
    <source>
        <dbReference type="EMBL" id="QPG72896.1"/>
    </source>
</evidence>
<keyword evidence="6" id="KW-0175">Coiled coil</keyword>
<evidence type="ECO:0000256" key="5">
    <source>
        <dbReference type="ARBA" id="ARBA00022552"/>
    </source>
</evidence>
<dbReference type="RefSeq" id="XP_038776461.1">
    <property type="nucleotide sequence ID" value="XM_038920533.1"/>
</dbReference>
<evidence type="ECO:0000256" key="4">
    <source>
        <dbReference type="ARBA" id="ARBA00022517"/>
    </source>
</evidence>
<dbReference type="Pfam" id="PF03879">
    <property type="entry name" value="Cgr1"/>
    <property type="match status" value="1"/>
</dbReference>
<accession>A0A875RW16</accession>
<keyword evidence="7 8" id="KW-0539">Nucleus</keyword>
<keyword evidence="5 8" id="KW-0698">rRNA processing</keyword>
<comment type="subcellular location">
    <subcellularLocation>
        <location evidence="2 8">Nucleus</location>
        <location evidence="2 8">Nucleolus</location>
    </subcellularLocation>
</comment>
<dbReference type="AlphaFoldDB" id="A0A875RW16"/>
<dbReference type="GeneID" id="62193600"/>
<dbReference type="KEGG" id="bnn:FOA43_000199"/>
<comment type="function">
    <text evidence="1 8">Involved in nucleolar integrity and required for processing of the pre-rRNA for the 60S ribosome subunit.</text>
</comment>
<protein>
    <recommendedName>
        <fullName evidence="8">rRNA-processing protein</fullName>
    </recommendedName>
</protein>
<name>A0A875RW16_EENNA</name>
<proteinExistence type="inferred from homology"/>
<dbReference type="Proteomes" id="UP000662931">
    <property type="component" value="Chromosome 1"/>
</dbReference>
<dbReference type="InterPro" id="IPR005579">
    <property type="entry name" value="Cgr1-like"/>
</dbReference>
<evidence type="ECO:0000256" key="1">
    <source>
        <dbReference type="ARBA" id="ARBA00004090"/>
    </source>
</evidence>
<organism evidence="10 11">
    <name type="scientific">Eeniella nana</name>
    <name type="common">Yeast</name>
    <name type="synonym">Brettanomyces nanus</name>
    <dbReference type="NCBI Taxonomy" id="13502"/>
    <lineage>
        <taxon>Eukaryota</taxon>
        <taxon>Fungi</taxon>
        <taxon>Dikarya</taxon>
        <taxon>Ascomycota</taxon>
        <taxon>Saccharomycotina</taxon>
        <taxon>Pichiomycetes</taxon>
        <taxon>Pichiales</taxon>
        <taxon>Pichiaceae</taxon>
        <taxon>Brettanomyces</taxon>
    </lineage>
</organism>
<evidence type="ECO:0000256" key="7">
    <source>
        <dbReference type="ARBA" id="ARBA00023242"/>
    </source>
</evidence>
<evidence type="ECO:0000256" key="8">
    <source>
        <dbReference type="RuleBase" id="RU363084"/>
    </source>
</evidence>
<evidence type="ECO:0000256" key="2">
    <source>
        <dbReference type="ARBA" id="ARBA00004604"/>
    </source>
</evidence>
<dbReference type="EMBL" id="CP064812">
    <property type="protein sequence ID" value="QPG72896.1"/>
    <property type="molecule type" value="Genomic_DNA"/>
</dbReference>
<feature type="compositionally biased region" description="Basic and acidic residues" evidence="9">
    <location>
        <begin position="87"/>
        <end position="101"/>
    </location>
</feature>
<gene>
    <name evidence="10" type="ORF">FOA43_000199</name>
</gene>
<reference evidence="10" key="1">
    <citation type="submission" date="2020-10" db="EMBL/GenBank/DDBJ databases">
        <authorList>
            <person name="Roach M.J.R."/>
        </authorList>
    </citation>
    <scope>NUCLEOTIDE SEQUENCE</scope>
    <source>
        <strain evidence="10">CBS 1945</strain>
    </source>
</reference>
<feature type="region of interest" description="Disordered" evidence="9">
    <location>
        <begin position="87"/>
        <end position="125"/>
    </location>
</feature>
<feature type="region of interest" description="Disordered" evidence="9">
    <location>
        <begin position="1"/>
        <end position="20"/>
    </location>
</feature>
<feature type="compositionally biased region" description="Basic residues" evidence="9">
    <location>
        <begin position="102"/>
        <end position="118"/>
    </location>
</feature>
<dbReference type="OrthoDB" id="3942380at2759"/>